<evidence type="ECO:0000313" key="5">
    <source>
        <dbReference type="Proteomes" id="UP001518140"/>
    </source>
</evidence>
<sequence>MSELFHVPFVSADREFEEIGQELLATIESVLRGGQILNGEPVYQLENALAVLGGRKYGRVVNSGTDALYFALVAAGVGEGDEVLLGDLSFVATVDAILRAGATPVFVDVDDDCTVDLDLAAEALGPRTKALVAVQLYGRMTDPYLLERFARENGLLLIEDAAQSLGAAVSGRRSGSVGVASCHSFDPMKVIPAPGTGGVVLTDDPDIAERVEQLRRWGFSGGDFVRLGHNSQMSSLTAAVIQVKLKHEERWLKRRRTIASTYSAGFDDGPCRVPEHGELRENVYHKYVLRTSRRDALAAALRAAGIETHVHYPYVLHELPFMERYPNRLIDRGRAKRLTKEVISLPIHPFLTDQEVDRVVTTARKALDV</sequence>
<keyword evidence="1 3" id="KW-0663">Pyridoxal phosphate</keyword>
<organism evidence="4 5">
    <name type="scientific">Streptomyces ureilyticus</name>
    <dbReference type="NCBI Taxonomy" id="1775131"/>
    <lineage>
        <taxon>Bacteria</taxon>
        <taxon>Bacillati</taxon>
        <taxon>Actinomycetota</taxon>
        <taxon>Actinomycetes</taxon>
        <taxon>Kitasatosporales</taxon>
        <taxon>Streptomycetaceae</taxon>
        <taxon>Streptomyces</taxon>
    </lineage>
</organism>
<dbReference type="InterPro" id="IPR015424">
    <property type="entry name" value="PyrdxlP-dep_Trfase"/>
</dbReference>
<dbReference type="Gene3D" id="3.90.1150.10">
    <property type="entry name" value="Aspartate Aminotransferase, domain 1"/>
    <property type="match status" value="1"/>
</dbReference>
<dbReference type="InterPro" id="IPR015422">
    <property type="entry name" value="PyrdxlP-dep_Trfase_small"/>
</dbReference>
<keyword evidence="5" id="KW-1185">Reference proteome</keyword>
<keyword evidence="4" id="KW-0808">Transferase</keyword>
<comment type="caution">
    <text evidence="4">The sequence shown here is derived from an EMBL/GenBank/DDBJ whole genome shotgun (WGS) entry which is preliminary data.</text>
</comment>
<dbReference type="InterPro" id="IPR015421">
    <property type="entry name" value="PyrdxlP-dep_Trfase_major"/>
</dbReference>
<evidence type="ECO:0000256" key="2">
    <source>
        <dbReference type="ARBA" id="ARBA00037999"/>
    </source>
</evidence>
<dbReference type="PIRSF" id="PIRSF000390">
    <property type="entry name" value="PLP_StrS"/>
    <property type="match status" value="1"/>
</dbReference>
<dbReference type="SUPFAM" id="SSF53383">
    <property type="entry name" value="PLP-dependent transferases"/>
    <property type="match status" value="1"/>
</dbReference>
<accession>A0ABX0DQK0</accession>
<gene>
    <name evidence="4" type="ORF">G6048_04350</name>
</gene>
<proteinExistence type="inferred from homology"/>
<dbReference type="RefSeq" id="WP_165338074.1">
    <property type="nucleotide sequence ID" value="NZ_JAAKZX010000008.1"/>
</dbReference>
<comment type="similarity">
    <text evidence="2 3">Belongs to the DegT/DnrJ/EryC1 family.</text>
</comment>
<dbReference type="PANTHER" id="PTHR30244:SF36">
    <property type="entry name" value="3-OXO-GLUCOSE-6-PHOSPHATE:GLUTAMATE AMINOTRANSFERASE"/>
    <property type="match status" value="1"/>
</dbReference>
<dbReference type="InterPro" id="IPR000653">
    <property type="entry name" value="DegT/StrS_aminotransferase"/>
</dbReference>
<protein>
    <submittedName>
        <fullName evidence="4">Aminotransferase class I/II-fold pyridoxal phosphate-dependent enzyme</fullName>
    </submittedName>
</protein>
<evidence type="ECO:0000313" key="4">
    <source>
        <dbReference type="EMBL" id="NGO41432.1"/>
    </source>
</evidence>
<dbReference type="GO" id="GO:0008483">
    <property type="term" value="F:transaminase activity"/>
    <property type="evidence" value="ECO:0007669"/>
    <property type="project" value="UniProtKB-KW"/>
</dbReference>
<reference evidence="4 5" key="1">
    <citation type="submission" date="2020-02" db="EMBL/GenBank/DDBJ databases">
        <title>Whole-genome analyses of novel actinobacteria.</title>
        <authorList>
            <person name="Sahin N."/>
            <person name="Tokatli A."/>
        </authorList>
    </citation>
    <scope>NUCLEOTIDE SEQUENCE [LARGE SCALE GENOMIC DNA]</scope>
    <source>
        <strain evidence="4 5">YC419</strain>
    </source>
</reference>
<dbReference type="Pfam" id="PF01041">
    <property type="entry name" value="DegT_DnrJ_EryC1"/>
    <property type="match status" value="1"/>
</dbReference>
<evidence type="ECO:0000256" key="3">
    <source>
        <dbReference type="RuleBase" id="RU004508"/>
    </source>
</evidence>
<name>A0ABX0DQK0_9ACTN</name>
<evidence type="ECO:0000256" key="1">
    <source>
        <dbReference type="ARBA" id="ARBA00022898"/>
    </source>
</evidence>
<dbReference type="EMBL" id="JAAKZX010000008">
    <property type="protein sequence ID" value="NGO41432.1"/>
    <property type="molecule type" value="Genomic_DNA"/>
</dbReference>
<dbReference type="Proteomes" id="UP001518140">
    <property type="component" value="Unassembled WGS sequence"/>
</dbReference>
<dbReference type="Gene3D" id="3.40.640.10">
    <property type="entry name" value="Type I PLP-dependent aspartate aminotransferase-like (Major domain)"/>
    <property type="match status" value="1"/>
</dbReference>
<dbReference type="PANTHER" id="PTHR30244">
    <property type="entry name" value="TRANSAMINASE"/>
    <property type="match status" value="1"/>
</dbReference>
<keyword evidence="4" id="KW-0032">Aminotransferase</keyword>